<dbReference type="AlphaFoldDB" id="A0A172ZCG9"/>
<keyword evidence="3" id="KW-1185">Reference proteome</keyword>
<dbReference type="KEGG" id="pbv:AR543_03710"/>
<dbReference type="RefSeq" id="WP_060531934.1">
    <property type="nucleotide sequence ID" value="NZ_CP013023.1"/>
</dbReference>
<dbReference type="Proteomes" id="UP000078148">
    <property type="component" value="Chromosome"/>
</dbReference>
<dbReference type="PANTHER" id="PTHR42678:SF34">
    <property type="entry name" value="OS04G0183300 PROTEIN"/>
    <property type="match status" value="1"/>
</dbReference>
<dbReference type="InterPro" id="IPR023631">
    <property type="entry name" value="Amidase_dom"/>
</dbReference>
<evidence type="ECO:0000313" key="2">
    <source>
        <dbReference type="EMBL" id="ANF95219.1"/>
    </source>
</evidence>
<dbReference type="InterPro" id="IPR036928">
    <property type="entry name" value="AS_sf"/>
</dbReference>
<dbReference type="OrthoDB" id="9811471at2"/>
<dbReference type="Pfam" id="PF01425">
    <property type="entry name" value="Amidase"/>
    <property type="match status" value="1"/>
</dbReference>
<dbReference type="Gene3D" id="3.90.1300.10">
    <property type="entry name" value="Amidase signature (AS) domain"/>
    <property type="match status" value="1"/>
</dbReference>
<reference evidence="2 3" key="2">
    <citation type="journal article" date="2016" name="Int. J. Syst. Evol. Microbiol.">
        <title>Paenibacillus bovis sp. nov., isolated from raw yak (Bos grunniens) milk.</title>
        <authorList>
            <person name="Gao C."/>
            <person name="Han J."/>
            <person name="Liu Z."/>
            <person name="Xu X."/>
            <person name="Hang F."/>
            <person name="Wu Z."/>
        </authorList>
    </citation>
    <scope>NUCLEOTIDE SEQUENCE [LARGE SCALE GENOMIC DNA]</scope>
    <source>
        <strain evidence="2 3">BD3526</strain>
    </source>
</reference>
<reference evidence="3" key="1">
    <citation type="submission" date="2015-10" db="EMBL/GenBank/DDBJ databases">
        <title>Genome of Paenibacillus bovis sp. nov.</title>
        <authorList>
            <person name="Wu Z."/>
            <person name="Gao C."/>
            <person name="Liu Z."/>
            <person name="Zheng H."/>
        </authorList>
    </citation>
    <scope>NUCLEOTIDE SEQUENCE [LARGE SCALE GENOMIC DNA]</scope>
    <source>
        <strain evidence="3">BD3526</strain>
    </source>
</reference>
<dbReference type="EMBL" id="CP013023">
    <property type="protein sequence ID" value="ANF95219.1"/>
    <property type="molecule type" value="Genomic_DNA"/>
</dbReference>
<evidence type="ECO:0000259" key="1">
    <source>
        <dbReference type="Pfam" id="PF01425"/>
    </source>
</evidence>
<name>A0A172ZCG9_9BACL</name>
<dbReference type="NCBIfam" id="NF005300">
    <property type="entry name" value="PRK06828.1"/>
    <property type="match status" value="1"/>
</dbReference>
<dbReference type="STRING" id="1616788.AR543_03710"/>
<proteinExistence type="predicted"/>
<protein>
    <submittedName>
        <fullName evidence="2">Amidase</fullName>
    </submittedName>
</protein>
<evidence type="ECO:0000313" key="3">
    <source>
        <dbReference type="Proteomes" id="UP000078148"/>
    </source>
</evidence>
<dbReference type="SUPFAM" id="SSF75304">
    <property type="entry name" value="Amidase signature (AS) enzymes"/>
    <property type="match status" value="1"/>
</dbReference>
<organism evidence="2 3">
    <name type="scientific">Paenibacillus bovis</name>
    <dbReference type="NCBI Taxonomy" id="1616788"/>
    <lineage>
        <taxon>Bacteria</taxon>
        <taxon>Bacillati</taxon>
        <taxon>Bacillota</taxon>
        <taxon>Bacilli</taxon>
        <taxon>Bacillales</taxon>
        <taxon>Paenibacillaceae</taxon>
        <taxon>Paenibacillus</taxon>
    </lineage>
</organism>
<gene>
    <name evidence="2" type="ORF">AR543_03710</name>
</gene>
<accession>A0A172ZCG9</accession>
<dbReference type="PANTHER" id="PTHR42678">
    <property type="entry name" value="AMIDASE"/>
    <property type="match status" value="1"/>
</dbReference>
<feature type="domain" description="Amidase" evidence="1">
    <location>
        <begin position="28"/>
        <end position="388"/>
    </location>
</feature>
<sequence>MNVEKWIVEAGIQTLQQAMESGEASSEEIVQAYIHRIHTFDGKIRSVLEINPEAIEIARSLDIERKEKGSRGPLHGIPILLKDNIDTADQMHTSAGSITLEHSLAQQDAVVADKLRAVGAILLGKTNMTEWAGFMSVDIWAGYSSRGGLTLNPYGPGELFVGGSSSGSAVAVAANFGAAAIGTETAGSIIGPASQNNVVGIKPTVGLIRQDGIIPIAFSQDSVGPIARTVTDAAILLEVLEERGVQQWHGTHGTKDMDGSYISSLDTAFLKQARIGIPRYYYQHLDKDRLEVIEAAIHVLRQQGATIIDPVHLPCEDAHWDANVMRYEFKYALNNYLSRLAEHIPVHSLAEVIAFNEQHAEKTLKYGQGTLMWAEETSGTLTEQEYLDSLSYNREMAGEKGIDYALNQHKLDALLFLGGEGGSDLAARAGYPIITVPGGYAEEGVIAPGGYITKGPQGISFVGTAWSEPALIRIAFGFEQATEHRVAPEIIFNKFTTM</sequence>